<dbReference type="Proteomes" id="UP000305067">
    <property type="component" value="Unassembled WGS sequence"/>
</dbReference>
<dbReference type="GO" id="GO:0004124">
    <property type="term" value="F:cysteine synthase activity"/>
    <property type="evidence" value="ECO:0007669"/>
    <property type="project" value="TreeGrafter"/>
</dbReference>
<feature type="modified residue" description="N6-(pyridoxal phosphate)lysine" evidence="5">
    <location>
        <position position="221"/>
    </location>
</feature>
<dbReference type="InterPro" id="IPR000277">
    <property type="entry name" value="Cys/Met-Metab_PyrdxlP-dep_enz"/>
</dbReference>
<dbReference type="NCBIfam" id="TIGR01326">
    <property type="entry name" value="OAH_OAS_sulfhy"/>
    <property type="match status" value="1"/>
</dbReference>
<dbReference type="FunFam" id="3.40.640.10:FF:000035">
    <property type="entry name" value="O-succinylhomoserine sulfhydrylase"/>
    <property type="match status" value="1"/>
</dbReference>
<evidence type="ECO:0000256" key="5">
    <source>
        <dbReference type="PIRSR" id="PIRSR001434-2"/>
    </source>
</evidence>
<dbReference type="SUPFAM" id="SSF53383">
    <property type="entry name" value="PLP-dependent transferases"/>
    <property type="match status" value="1"/>
</dbReference>
<dbReference type="GO" id="GO:0003961">
    <property type="term" value="F:O-acetylhomoserine aminocarboxypropyltransferase activity"/>
    <property type="evidence" value="ECO:0007669"/>
    <property type="project" value="TreeGrafter"/>
</dbReference>
<dbReference type="EMBL" id="ML178836">
    <property type="protein sequence ID" value="TFK98995.1"/>
    <property type="molecule type" value="Genomic_DNA"/>
</dbReference>
<dbReference type="CDD" id="cd00614">
    <property type="entry name" value="CGS_like"/>
    <property type="match status" value="1"/>
</dbReference>
<comment type="cofactor">
    <cofactor evidence="1 6">
        <name>pyridoxal 5'-phosphate</name>
        <dbReference type="ChEBI" id="CHEBI:597326"/>
    </cofactor>
</comment>
<dbReference type="InterPro" id="IPR015421">
    <property type="entry name" value="PyrdxlP-dep_Trfase_major"/>
</dbReference>
<evidence type="ECO:0000256" key="2">
    <source>
        <dbReference type="ARBA" id="ARBA00009077"/>
    </source>
</evidence>
<dbReference type="PANTHER" id="PTHR43797:SF2">
    <property type="entry name" value="HOMOCYSTEINE_CYSTEINE SYNTHASE"/>
    <property type="match status" value="1"/>
</dbReference>
<dbReference type="InterPro" id="IPR015424">
    <property type="entry name" value="PyrdxlP-dep_Trfase"/>
</dbReference>
<evidence type="ECO:0000313" key="8">
    <source>
        <dbReference type="Proteomes" id="UP000305067"/>
    </source>
</evidence>
<dbReference type="InterPro" id="IPR006235">
    <property type="entry name" value="OAc-hSer/O-AcSer_sulfhydrylase"/>
</dbReference>
<sequence>MEQNKHCPGTSFYREPDFETLQIHAGQGVDPATNAKAVPIYESTGFVFNSAEHGAKLFSMREGGYVYSRLSNPTVAAFEQRVAALEGGVAAVATASGMAAQLTAILGICEVGNHLVVSGYLYGGSTSQMNMTLKRMGISCTPVASVDPKDFESAITEKTKAIYVETIPNPRFLISPIAELAEVIANRHGIPLIVDNTLGMGGYLCRPIDLGAHIIVESATKWLGGQGTTTAGVIVDSGKFDWKASGKFPCLTEPCESYHGAAYIDHFGSNAYTAKLRIEMMRDIGPCLSPSSAFNMLKGIETLSLRAERHCANTMALAKWLQSCSKVKWVAYPGLPSHPSHEQAKAMLRQGMFGGVLTFAPHGGVEAANAVIENLKLATHMVNLGESRTLVVRPGISSNMMQRPSSDAEEMLSVEDMIRVSVGLESIDDIIADFEHSLHLSVSDGDGRSY</sequence>
<proteinExistence type="inferred from homology"/>
<dbReference type="GO" id="GO:0019346">
    <property type="term" value="P:transsulfuration"/>
    <property type="evidence" value="ECO:0007669"/>
    <property type="project" value="InterPro"/>
</dbReference>
<evidence type="ECO:0000256" key="1">
    <source>
        <dbReference type="ARBA" id="ARBA00001933"/>
    </source>
</evidence>
<dbReference type="OrthoDB" id="3512640at2759"/>
<dbReference type="GO" id="GO:0006535">
    <property type="term" value="P:cysteine biosynthetic process from serine"/>
    <property type="evidence" value="ECO:0007669"/>
    <property type="project" value="TreeGrafter"/>
</dbReference>
<dbReference type="PIRSF" id="PIRSF001434">
    <property type="entry name" value="CGS"/>
    <property type="match status" value="1"/>
</dbReference>
<dbReference type="InterPro" id="IPR015422">
    <property type="entry name" value="PyrdxlP-dep_Trfase_small"/>
</dbReference>
<keyword evidence="4 5" id="KW-0663">Pyridoxal phosphate</keyword>
<comment type="similarity">
    <text evidence="2 6">Belongs to the trans-sulfuration enzymes family.</text>
</comment>
<dbReference type="Pfam" id="PF01053">
    <property type="entry name" value="Cys_Met_Meta_PP"/>
    <property type="match status" value="1"/>
</dbReference>
<dbReference type="GO" id="GO:0016829">
    <property type="term" value="F:lyase activity"/>
    <property type="evidence" value="ECO:0007669"/>
    <property type="project" value="UniProtKB-KW"/>
</dbReference>
<evidence type="ECO:0000256" key="6">
    <source>
        <dbReference type="RuleBase" id="RU362118"/>
    </source>
</evidence>
<accession>A0A5C3QAA6</accession>
<organism evidence="7 8">
    <name type="scientific">Pterulicium gracile</name>
    <dbReference type="NCBI Taxonomy" id="1884261"/>
    <lineage>
        <taxon>Eukaryota</taxon>
        <taxon>Fungi</taxon>
        <taxon>Dikarya</taxon>
        <taxon>Basidiomycota</taxon>
        <taxon>Agaricomycotina</taxon>
        <taxon>Agaricomycetes</taxon>
        <taxon>Agaricomycetidae</taxon>
        <taxon>Agaricales</taxon>
        <taxon>Pleurotineae</taxon>
        <taxon>Pterulaceae</taxon>
        <taxon>Pterulicium</taxon>
    </lineage>
</organism>
<reference evidence="7 8" key="1">
    <citation type="journal article" date="2019" name="Nat. Ecol. Evol.">
        <title>Megaphylogeny resolves global patterns of mushroom evolution.</title>
        <authorList>
            <person name="Varga T."/>
            <person name="Krizsan K."/>
            <person name="Foldi C."/>
            <person name="Dima B."/>
            <person name="Sanchez-Garcia M."/>
            <person name="Sanchez-Ramirez S."/>
            <person name="Szollosi G.J."/>
            <person name="Szarkandi J.G."/>
            <person name="Papp V."/>
            <person name="Albert L."/>
            <person name="Andreopoulos W."/>
            <person name="Angelini C."/>
            <person name="Antonin V."/>
            <person name="Barry K.W."/>
            <person name="Bougher N.L."/>
            <person name="Buchanan P."/>
            <person name="Buyck B."/>
            <person name="Bense V."/>
            <person name="Catcheside P."/>
            <person name="Chovatia M."/>
            <person name="Cooper J."/>
            <person name="Damon W."/>
            <person name="Desjardin D."/>
            <person name="Finy P."/>
            <person name="Geml J."/>
            <person name="Haridas S."/>
            <person name="Hughes K."/>
            <person name="Justo A."/>
            <person name="Karasinski D."/>
            <person name="Kautmanova I."/>
            <person name="Kiss B."/>
            <person name="Kocsube S."/>
            <person name="Kotiranta H."/>
            <person name="LaButti K.M."/>
            <person name="Lechner B.E."/>
            <person name="Liimatainen K."/>
            <person name="Lipzen A."/>
            <person name="Lukacs Z."/>
            <person name="Mihaltcheva S."/>
            <person name="Morgado L.N."/>
            <person name="Niskanen T."/>
            <person name="Noordeloos M.E."/>
            <person name="Ohm R.A."/>
            <person name="Ortiz-Santana B."/>
            <person name="Ovrebo C."/>
            <person name="Racz N."/>
            <person name="Riley R."/>
            <person name="Savchenko A."/>
            <person name="Shiryaev A."/>
            <person name="Soop K."/>
            <person name="Spirin V."/>
            <person name="Szebenyi C."/>
            <person name="Tomsovsky M."/>
            <person name="Tulloss R.E."/>
            <person name="Uehling J."/>
            <person name="Grigoriev I.V."/>
            <person name="Vagvolgyi C."/>
            <person name="Papp T."/>
            <person name="Martin F.M."/>
            <person name="Miettinen O."/>
            <person name="Hibbett D.S."/>
            <person name="Nagy L.G."/>
        </authorList>
    </citation>
    <scope>NUCLEOTIDE SEQUENCE [LARGE SCALE GENOMIC DNA]</scope>
    <source>
        <strain evidence="7 8">CBS 309.79</strain>
    </source>
</reference>
<keyword evidence="8" id="KW-1185">Reference proteome</keyword>
<dbReference type="Gene3D" id="3.90.1150.10">
    <property type="entry name" value="Aspartate Aminotransferase, domain 1"/>
    <property type="match status" value="1"/>
</dbReference>
<dbReference type="GO" id="GO:0005737">
    <property type="term" value="C:cytoplasm"/>
    <property type="evidence" value="ECO:0007669"/>
    <property type="project" value="TreeGrafter"/>
</dbReference>
<evidence type="ECO:0000256" key="4">
    <source>
        <dbReference type="ARBA" id="ARBA00022898"/>
    </source>
</evidence>
<dbReference type="AlphaFoldDB" id="A0A5C3QAA6"/>
<evidence type="ECO:0000313" key="7">
    <source>
        <dbReference type="EMBL" id="TFK98995.1"/>
    </source>
</evidence>
<dbReference type="GO" id="GO:0071269">
    <property type="term" value="P:L-homocysteine biosynthetic process"/>
    <property type="evidence" value="ECO:0007669"/>
    <property type="project" value="TreeGrafter"/>
</dbReference>
<dbReference type="GO" id="GO:0030170">
    <property type="term" value="F:pyridoxal phosphate binding"/>
    <property type="evidence" value="ECO:0007669"/>
    <property type="project" value="InterPro"/>
</dbReference>
<dbReference type="Gene3D" id="3.40.640.10">
    <property type="entry name" value="Type I PLP-dependent aspartate aminotransferase-like (Major domain)"/>
    <property type="match status" value="1"/>
</dbReference>
<name>A0A5C3QAA6_9AGAR</name>
<dbReference type="STRING" id="1884261.A0A5C3QAA6"/>
<keyword evidence="7" id="KW-0456">Lyase</keyword>
<protein>
    <submittedName>
        <fullName evidence="7">Putative O-acetylhomoserine-lyase</fullName>
    </submittedName>
</protein>
<dbReference type="PANTHER" id="PTHR43797">
    <property type="entry name" value="HOMOCYSTEINE/CYSTEINE SYNTHASE"/>
    <property type="match status" value="1"/>
</dbReference>
<evidence type="ECO:0000256" key="3">
    <source>
        <dbReference type="ARBA" id="ARBA00022679"/>
    </source>
</evidence>
<gene>
    <name evidence="7" type="ORF">BDV98DRAFT_595334</name>
</gene>
<keyword evidence="3" id="KW-0808">Transferase</keyword>